<evidence type="ECO:0000256" key="6">
    <source>
        <dbReference type="SAM" id="MobiDB-lite"/>
    </source>
</evidence>
<keyword evidence="5" id="KW-0694">RNA-binding</keyword>
<comment type="function">
    <text evidence="5">One of the primary rRNA binding proteins, this protein initially binds near the 5'-end of the 23S rRNA. It is important during the early stages of 50S assembly. It makes multiple contacts with different domains of the 23S rRNA in the assembled 50S subunit and ribosome.</text>
</comment>
<keyword evidence="8" id="KW-1185">Reference proteome</keyword>
<dbReference type="GO" id="GO:1990904">
    <property type="term" value="C:ribonucleoprotein complex"/>
    <property type="evidence" value="ECO:0007669"/>
    <property type="project" value="UniProtKB-KW"/>
</dbReference>
<dbReference type="STRING" id="880072.Desac_1455"/>
<comment type="subunit">
    <text evidence="5">Part of the 50S ribosomal subunit.</text>
</comment>
<reference evidence="7 8" key="1">
    <citation type="journal article" date="2011" name="Stand. Genomic Sci.">
        <title>Complete genome sequence of the acetate-degrading sulfate reducer Desulfobacca acetoxidans type strain (ASRB2).</title>
        <authorList>
            <person name="Goker M."/>
            <person name="Teshima H."/>
            <person name="Lapidus A."/>
            <person name="Nolan M."/>
            <person name="Lucas S."/>
            <person name="Hammon N."/>
            <person name="Deshpande S."/>
            <person name="Cheng J.F."/>
            <person name="Tapia R."/>
            <person name="Han C."/>
            <person name="Goodwin L."/>
            <person name="Pitluck S."/>
            <person name="Huntemann M."/>
            <person name="Liolios K."/>
            <person name="Ivanova N."/>
            <person name="Pagani I."/>
            <person name="Mavromatis K."/>
            <person name="Ovchinikova G."/>
            <person name="Pati A."/>
            <person name="Chen A."/>
            <person name="Palaniappan K."/>
            <person name="Land M."/>
            <person name="Hauser L."/>
            <person name="Brambilla E.M."/>
            <person name="Rohde M."/>
            <person name="Spring S."/>
            <person name="Detter J.C."/>
            <person name="Woyke T."/>
            <person name="Bristow J."/>
            <person name="Eisen J.A."/>
            <person name="Markowitz V."/>
            <person name="Hugenholtz P."/>
            <person name="Kyrpides N.C."/>
            <person name="Klenk H.P."/>
        </authorList>
    </citation>
    <scope>NUCLEOTIDE SEQUENCE [LARGE SCALE GENOMIC DNA]</scope>
    <source>
        <strain evidence="8">ATCC 700848 / DSM 11109 / ASRB2</strain>
    </source>
</reference>
<dbReference type="GO" id="GO:0005840">
    <property type="term" value="C:ribosome"/>
    <property type="evidence" value="ECO:0007669"/>
    <property type="project" value="UniProtKB-KW"/>
</dbReference>
<feature type="compositionally biased region" description="Basic residues" evidence="6">
    <location>
        <begin position="60"/>
        <end position="71"/>
    </location>
</feature>
<feature type="region of interest" description="Disordered" evidence="6">
    <location>
        <begin position="48"/>
        <end position="71"/>
    </location>
</feature>
<dbReference type="GO" id="GO:0003735">
    <property type="term" value="F:structural constituent of ribosome"/>
    <property type="evidence" value="ECO:0007669"/>
    <property type="project" value="InterPro"/>
</dbReference>
<accession>F2NJD8</accession>
<dbReference type="PANTHER" id="PTHR10746:SF6">
    <property type="entry name" value="LARGE RIBOSOMAL SUBUNIT PROTEIN UL4M"/>
    <property type="match status" value="1"/>
</dbReference>
<evidence type="ECO:0000313" key="8">
    <source>
        <dbReference type="Proteomes" id="UP000000483"/>
    </source>
</evidence>
<dbReference type="GO" id="GO:0006412">
    <property type="term" value="P:translation"/>
    <property type="evidence" value="ECO:0007669"/>
    <property type="project" value="UniProtKB-UniRule"/>
</dbReference>
<protein>
    <recommendedName>
        <fullName evidence="4 5">Large ribosomal subunit protein uL4</fullName>
    </recommendedName>
</protein>
<dbReference type="Proteomes" id="UP000000483">
    <property type="component" value="Chromosome"/>
</dbReference>
<evidence type="ECO:0000256" key="2">
    <source>
        <dbReference type="ARBA" id="ARBA00022980"/>
    </source>
</evidence>
<dbReference type="NCBIfam" id="TIGR03953">
    <property type="entry name" value="rplD_bact"/>
    <property type="match status" value="1"/>
</dbReference>
<keyword evidence="5" id="KW-0699">rRNA-binding</keyword>
<reference evidence="8" key="2">
    <citation type="submission" date="2011-03" db="EMBL/GenBank/DDBJ databases">
        <title>The complete genome of Desulfobacca acetoxidans DSM 11109.</title>
        <authorList>
            <consortium name="US DOE Joint Genome Institute (JGI-PGF)"/>
            <person name="Lucas S."/>
            <person name="Copeland A."/>
            <person name="Lapidus A."/>
            <person name="Bruce D."/>
            <person name="Goodwin L."/>
            <person name="Pitluck S."/>
            <person name="Peters L."/>
            <person name="Kyrpides N."/>
            <person name="Mavromatis K."/>
            <person name="Ivanova N."/>
            <person name="Ovchinnikova G."/>
            <person name="Teshima H."/>
            <person name="Detter J.C."/>
            <person name="Han C."/>
            <person name="Land M."/>
            <person name="Hauser L."/>
            <person name="Markowitz V."/>
            <person name="Cheng J.-F."/>
            <person name="Hugenholtz P."/>
            <person name="Woyke T."/>
            <person name="Wu D."/>
            <person name="Spring S."/>
            <person name="Schueler E."/>
            <person name="Brambilla E."/>
            <person name="Klenk H.-P."/>
            <person name="Eisen J.A."/>
        </authorList>
    </citation>
    <scope>NUCLEOTIDE SEQUENCE [LARGE SCALE GENOMIC DNA]</scope>
    <source>
        <strain evidence="8">ATCC 700848 / DSM 11109 / ASRB2</strain>
    </source>
</reference>
<evidence type="ECO:0000313" key="7">
    <source>
        <dbReference type="EMBL" id="AEB09310.1"/>
    </source>
</evidence>
<dbReference type="Gene3D" id="3.40.1370.10">
    <property type="match status" value="1"/>
</dbReference>
<dbReference type="OrthoDB" id="9803201at2"/>
<dbReference type="KEGG" id="dao:Desac_1455"/>
<dbReference type="HAMAP" id="MF_01328_B">
    <property type="entry name" value="Ribosomal_uL4_B"/>
    <property type="match status" value="1"/>
</dbReference>
<dbReference type="InterPro" id="IPR002136">
    <property type="entry name" value="Ribosomal_uL4"/>
</dbReference>
<comment type="similarity">
    <text evidence="1 5">Belongs to the universal ribosomal protein uL4 family.</text>
</comment>
<dbReference type="InterPro" id="IPR023574">
    <property type="entry name" value="Ribosomal_uL4_dom_sf"/>
</dbReference>
<dbReference type="GO" id="GO:0019843">
    <property type="term" value="F:rRNA binding"/>
    <property type="evidence" value="ECO:0007669"/>
    <property type="project" value="UniProtKB-UniRule"/>
</dbReference>
<keyword evidence="2 5" id="KW-0689">Ribosomal protein</keyword>
<dbReference type="SUPFAM" id="SSF52166">
    <property type="entry name" value="Ribosomal protein L4"/>
    <property type="match status" value="1"/>
</dbReference>
<dbReference type="PANTHER" id="PTHR10746">
    <property type="entry name" value="50S RIBOSOMAL PROTEIN L4"/>
    <property type="match status" value="1"/>
</dbReference>
<name>F2NJD8_DESAR</name>
<dbReference type="EMBL" id="CP002629">
    <property type="protein sequence ID" value="AEB09310.1"/>
    <property type="molecule type" value="Genomic_DNA"/>
</dbReference>
<evidence type="ECO:0000256" key="1">
    <source>
        <dbReference type="ARBA" id="ARBA00010528"/>
    </source>
</evidence>
<dbReference type="eggNOG" id="COG0088">
    <property type="taxonomic scope" value="Bacteria"/>
</dbReference>
<proteinExistence type="inferred from homology"/>
<dbReference type="RefSeq" id="WP_013706421.1">
    <property type="nucleotide sequence ID" value="NC_015388.1"/>
</dbReference>
<dbReference type="HOGENOM" id="CLU_041575_5_2_7"/>
<evidence type="ECO:0000256" key="4">
    <source>
        <dbReference type="ARBA" id="ARBA00035244"/>
    </source>
</evidence>
<gene>
    <name evidence="5" type="primary">rplD</name>
    <name evidence="7" type="ordered locus">Desac_1455</name>
</gene>
<dbReference type="AlphaFoldDB" id="F2NJD8"/>
<sequence length="207" mass="23419">MPVIDVYDIDRNKVGEVSLRDDIFNIPVQGHILHEVVTMQLACRRAGTASTKGRSEVRGGGHKPWRQKGTGRARVGSIRSPLWRGGGVVFGPKPRSYAYKPPKKVRRLALKMALSSKLADGQLLILDQYPYDSPKTKDFIRVLEKFQINKALFITADDNQVLTLSSRNVPYVQIMRTEGINVYDILRYDHLVVFQPAISQIEERFVA</sequence>
<keyword evidence="3 5" id="KW-0687">Ribonucleoprotein</keyword>
<dbReference type="InterPro" id="IPR013005">
    <property type="entry name" value="Ribosomal_uL4-like"/>
</dbReference>
<evidence type="ECO:0000256" key="5">
    <source>
        <dbReference type="HAMAP-Rule" id="MF_01328"/>
    </source>
</evidence>
<evidence type="ECO:0000256" key="3">
    <source>
        <dbReference type="ARBA" id="ARBA00023274"/>
    </source>
</evidence>
<comment type="function">
    <text evidence="5">Forms part of the polypeptide exit tunnel.</text>
</comment>
<organism evidence="7 8">
    <name type="scientific">Desulfobacca acetoxidans (strain ATCC 700848 / DSM 11109 / ASRB2)</name>
    <dbReference type="NCBI Taxonomy" id="880072"/>
    <lineage>
        <taxon>Bacteria</taxon>
        <taxon>Pseudomonadati</taxon>
        <taxon>Thermodesulfobacteriota</taxon>
        <taxon>Desulfobaccia</taxon>
        <taxon>Desulfobaccales</taxon>
        <taxon>Desulfobaccaceae</taxon>
        <taxon>Desulfobacca</taxon>
    </lineage>
</organism>
<dbReference type="Pfam" id="PF00573">
    <property type="entry name" value="Ribosomal_L4"/>
    <property type="match status" value="1"/>
</dbReference>